<dbReference type="PROSITE" id="PS51318">
    <property type="entry name" value="TAT"/>
    <property type="match status" value="1"/>
</dbReference>
<organism evidence="2 3">
    <name type="scientific">Actinomadura verrucosospora</name>
    <dbReference type="NCBI Taxonomy" id="46165"/>
    <lineage>
        <taxon>Bacteria</taxon>
        <taxon>Bacillati</taxon>
        <taxon>Actinomycetota</taxon>
        <taxon>Actinomycetes</taxon>
        <taxon>Streptosporangiales</taxon>
        <taxon>Thermomonosporaceae</taxon>
        <taxon>Actinomadura</taxon>
    </lineage>
</organism>
<dbReference type="Proteomes" id="UP000501240">
    <property type="component" value="Chromosome"/>
</dbReference>
<evidence type="ECO:0000313" key="2">
    <source>
        <dbReference type="EMBL" id="QKG26456.1"/>
    </source>
</evidence>
<dbReference type="EMBL" id="CP053892">
    <property type="protein sequence ID" value="QKG26456.1"/>
    <property type="molecule type" value="Genomic_DNA"/>
</dbReference>
<keyword evidence="3" id="KW-1185">Reference proteome</keyword>
<dbReference type="AlphaFoldDB" id="A0A7D3W563"/>
<evidence type="ECO:0000313" key="3">
    <source>
        <dbReference type="Proteomes" id="UP000501240"/>
    </source>
</evidence>
<feature type="region of interest" description="Disordered" evidence="1">
    <location>
        <begin position="1"/>
        <end position="38"/>
    </location>
</feature>
<evidence type="ECO:0000256" key="1">
    <source>
        <dbReference type="SAM" id="MobiDB-lite"/>
    </source>
</evidence>
<reference evidence="2 3" key="1">
    <citation type="submission" date="2020-05" db="EMBL/GenBank/DDBJ databases">
        <title>Actinomadura verrucosospora NRRL-B18236 (PFL_A860) Genome sequencing and assembly.</title>
        <authorList>
            <person name="Samborskyy M."/>
        </authorList>
    </citation>
    <scope>NUCLEOTIDE SEQUENCE [LARGE SCALE GENOMIC DNA]</scope>
    <source>
        <strain evidence="2 3">NRRL:B18236</strain>
    </source>
</reference>
<sequence>MEDGPPQDGPAEDEGPQSPGPRRGVPVPADDPSPRPGAVSRRRMLALGAGGAALLAAGGAGLLGARSGGSRAAARTARPTAPFDPQTARDVLANRSRAVASGDRTAFLATVSSAPAAFQDAQARLYDNLRRLPLDGWTERFAGTESANAEGGAAVVRVETRYRLRGFDRGDVARTRHLTFAPRSGAWTIVGDGSALGRRDDAEIWDAGPLAVVRGRSSLVIGDGGGLQGIAKHLDAAVPVVTGVVGRNWAQRAVALVPADERLAAALAGPDESLGQIAALATVAPSAGGGRGEDRVIVSPGTFGRLNALGRTVVLTHELTHVATGGATDRTTPLWLIEGFADYVGYKHAKVSVKSAASELRREVTAGRVPSALPAAADFAGSSDHLSQAYQEAWLACRMVAGRYGEATLVRLYRAAGRSPEAAALRSVLGLTRDRFAAQWRDYLKKELT</sequence>
<gene>
    <name evidence="2" type="ORF">ACTIVE_8109</name>
</gene>
<dbReference type="InterPro" id="IPR006311">
    <property type="entry name" value="TAT_signal"/>
</dbReference>
<dbReference type="RefSeq" id="WP_246342486.1">
    <property type="nucleotide sequence ID" value="NZ_CP053892.1"/>
</dbReference>
<name>A0A7D3W563_ACTVE</name>
<protein>
    <submittedName>
        <fullName evidence="2">Uncharacterized protein</fullName>
    </submittedName>
</protein>
<accession>A0A7D3W563</accession>
<feature type="compositionally biased region" description="Acidic residues" evidence="1">
    <location>
        <begin position="1"/>
        <end position="15"/>
    </location>
</feature>
<proteinExistence type="predicted"/>